<dbReference type="SMART" id="SM00833">
    <property type="entry name" value="CobW_C"/>
    <property type="match status" value="1"/>
</dbReference>
<dbReference type="AlphaFoldDB" id="A0A2P8GS94"/>
<dbReference type="GO" id="GO:0000166">
    <property type="term" value="F:nucleotide binding"/>
    <property type="evidence" value="ECO:0007669"/>
    <property type="project" value="UniProtKB-KW"/>
</dbReference>
<feature type="domain" description="CobW C-terminal" evidence="3">
    <location>
        <begin position="225"/>
        <end position="323"/>
    </location>
</feature>
<dbReference type="EMBL" id="PYAU01000001">
    <property type="protein sequence ID" value="PSL36831.1"/>
    <property type="molecule type" value="Genomic_DNA"/>
</dbReference>
<dbReference type="InterPro" id="IPR051927">
    <property type="entry name" value="Zn_Chap_cDPG_Synth"/>
</dbReference>
<keyword evidence="1" id="KW-0547">Nucleotide-binding</keyword>
<dbReference type="Proteomes" id="UP000241203">
    <property type="component" value="Unassembled WGS sequence"/>
</dbReference>
<organism evidence="4 6">
    <name type="scientific">Labedella gwakjiensis</name>
    <dbReference type="NCBI Taxonomy" id="390269"/>
    <lineage>
        <taxon>Bacteria</taxon>
        <taxon>Bacillati</taxon>
        <taxon>Actinomycetota</taxon>
        <taxon>Actinomycetes</taxon>
        <taxon>Micrococcales</taxon>
        <taxon>Microbacteriaceae</taxon>
        <taxon>Labedella</taxon>
    </lineage>
</organism>
<comment type="caution">
    <text evidence="4">The sequence shown here is derived from an EMBL/GenBank/DDBJ whole genome shotgun (WGS) entry which is preliminary data.</text>
</comment>
<evidence type="ECO:0000313" key="7">
    <source>
        <dbReference type="Proteomes" id="UP000268291"/>
    </source>
</evidence>
<name>A0A2P8GS94_9MICO</name>
<dbReference type="InterPro" id="IPR011629">
    <property type="entry name" value="CobW-like_C"/>
</dbReference>
<evidence type="ECO:0000313" key="6">
    <source>
        <dbReference type="Proteomes" id="UP000241203"/>
    </source>
</evidence>
<accession>A0A2P8GS94</accession>
<dbReference type="OrthoDB" id="9808822at2"/>
<dbReference type="EMBL" id="RZGY01000003">
    <property type="protein sequence ID" value="RUQ84424.1"/>
    <property type="molecule type" value="Genomic_DNA"/>
</dbReference>
<dbReference type="Proteomes" id="UP000268291">
    <property type="component" value="Unassembled WGS sequence"/>
</dbReference>
<reference evidence="5 7" key="2">
    <citation type="submission" date="2018-12" db="EMBL/GenBank/DDBJ databases">
        <authorList>
            <person name="hu s."/>
            <person name="Xu Y."/>
            <person name="Xu B."/>
            <person name="Li F."/>
        </authorList>
    </citation>
    <scope>NUCLEOTIDE SEQUENCE [LARGE SCALE GENOMIC DNA]</scope>
    <source>
        <strain evidence="5 7">KSW2-17</strain>
    </source>
</reference>
<evidence type="ECO:0000313" key="4">
    <source>
        <dbReference type="EMBL" id="PSL36831.1"/>
    </source>
</evidence>
<protein>
    <submittedName>
        <fullName evidence="5">Cobalamin biosynthesis protein CobW</fullName>
    </submittedName>
    <submittedName>
        <fullName evidence="4">G3E family GTPase</fullName>
    </submittedName>
</protein>
<reference evidence="4 6" key="1">
    <citation type="submission" date="2018-03" db="EMBL/GenBank/DDBJ databases">
        <title>Genomic Encyclopedia of Archaeal and Bacterial Type Strains, Phase II (KMG-II): from individual species to whole genera.</title>
        <authorList>
            <person name="Goeker M."/>
        </authorList>
    </citation>
    <scope>NUCLEOTIDE SEQUENCE [LARGE SCALE GENOMIC DNA]</scope>
    <source>
        <strain evidence="4 6">DSM 21548</strain>
    </source>
</reference>
<proteinExistence type="predicted"/>
<sequence length="352" mass="37760">MQRIGSRGGVAVTLVSSSDMDTANLVAASFAGVHPAAPGRRIETDHEDSGDFALHLAEGLCERADAGLRGESVIVLEPAADVMEIALVCEFVLTRRDPHQTPVVIREVIAVSSIREILDRFLDRVGGPNETAVDDSAGRLAERLEFASTVVLTDLDDSPGHARAALAVELVRRLNPQALLIGVDRVRSLRRVPLRRTETRAHRIGANMGWQLALAPDAAPPTGLIGATIFRDPRPFHPERLAKAVASDLSPDRIGTILRSKGLIRLASRPDSVGSWSSAGDLLSIDPTGMPSWDADSPVGQEIVFFGHRLDADRLTEALGDCLLTADELIAGPSAWKTYADPFPAWGADHSH</sequence>
<evidence type="ECO:0000256" key="2">
    <source>
        <dbReference type="ARBA" id="ARBA00023186"/>
    </source>
</evidence>
<dbReference type="Pfam" id="PF07683">
    <property type="entry name" value="CobW_C"/>
    <property type="match status" value="1"/>
</dbReference>
<dbReference type="PANTHER" id="PTHR43603">
    <property type="entry name" value="COBW DOMAIN-CONTAINING PROTEIN DDB_G0274527"/>
    <property type="match status" value="1"/>
</dbReference>
<gene>
    <name evidence="4" type="ORF">CLV49_0429</name>
    <name evidence="5" type="ORF">ELQ93_16125</name>
</gene>
<dbReference type="PANTHER" id="PTHR43603:SF1">
    <property type="entry name" value="ZINC-REGULATED GTPASE METALLOPROTEIN ACTIVATOR 1"/>
    <property type="match status" value="1"/>
</dbReference>
<keyword evidence="2" id="KW-0143">Chaperone</keyword>
<evidence type="ECO:0000256" key="1">
    <source>
        <dbReference type="ARBA" id="ARBA00022741"/>
    </source>
</evidence>
<evidence type="ECO:0000313" key="5">
    <source>
        <dbReference type="EMBL" id="RUQ84424.1"/>
    </source>
</evidence>
<keyword evidence="7" id="KW-1185">Reference proteome</keyword>
<evidence type="ECO:0000259" key="3">
    <source>
        <dbReference type="SMART" id="SM00833"/>
    </source>
</evidence>
<dbReference type="InterPro" id="IPR036627">
    <property type="entry name" value="CobW-likC_sf"/>
</dbReference>
<dbReference type="SUPFAM" id="SSF90002">
    <property type="entry name" value="Hypothetical protein YjiA, C-terminal domain"/>
    <property type="match status" value="1"/>
</dbReference>
<dbReference type="Gene3D" id="3.30.1220.10">
    <property type="entry name" value="CobW-like, C-terminal domain"/>
    <property type="match status" value="1"/>
</dbReference>